<dbReference type="InterPro" id="IPR049453">
    <property type="entry name" value="Memb_transporter_dom"/>
</dbReference>
<feature type="transmembrane region" description="Helical" evidence="6">
    <location>
        <begin position="69"/>
        <end position="90"/>
    </location>
</feature>
<sequence length="859" mass="94875">MDTNQSLRLRPLGSALRTVVACGIVGCTTLYGPGSVRHLLAFPTFSYVTTILIVSDATLGDALRGCWQALYASIQVLLPSMLILKVIGPAKFTPELAAVAAAVTAFLVALPVFTPLMTKQLAFGQTVIVYAGVVINGAETSVVMHPIHVALSTALGALAAVLAMLLPYPHLALSEVRRACRIYAENASQRLNLLVEAFSAQDNRVALDFLTEARDLAKTGVMLLENIRDKQEGIMWERPQLRFREPNQLDLGKKLQDMEILIRGMELSLTSCTSFPIGMIDEELRDLMQNSKVQIGLKLKQAKFSASFNAAMAPESRKEHTNRSSFIHKTFSTTEEDFRAFFFLNCMNLLQDGTAVTRSPKFPVLKEDKAKTKESIDTDKGKSCFKTIQGSVMAISMWLSSERMVFAFKCSISLGLAVLLGLIYNKNNGFLAGLIIATSFVTGRKATFTSANARAQGTAMGSIYGVICCFILHNLQHLRCLLLLPWIIFTSFLRHSRMYGQAGGKSAILGALLILGRKDYGTPTEFAIARITETTIGLLCLIMVEILLQPARAATLAKTELSACLGALQDCIEGIVVCTGRKDVPDSESSRLRENQKKLALHVGELENFVGEAELEPNFWFKPFHSGCYSRLLESLSKMVDILLFMASQIEFLAGVSPRLGAAWKELEQQINDNLELFAEKAGSSLKCFDGVLQIGSLAKLEKEIQRRSVSPDIESGKPANADVSTNSGLEEDDVEDIAYSFLHHLMEVHYMILSTEGEAMIKSQMVLCLCGLGFCIRSFMRETIEIEKEIRELVKWDNPGRNINFHEVIEPYRSKLNELKSASPKSKLTTCSSELETQSNNIEQKPTSIKHSMKAWRI</sequence>
<evidence type="ECO:0000259" key="7">
    <source>
        <dbReference type="Pfam" id="PF13515"/>
    </source>
</evidence>
<dbReference type="Pfam" id="PF13515">
    <property type="entry name" value="FUSC_2"/>
    <property type="match status" value="1"/>
</dbReference>
<dbReference type="GO" id="GO:0005886">
    <property type="term" value="C:plasma membrane"/>
    <property type="evidence" value="ECO:0007669"/>
    <property type="project" value="UniProtKB-SubCell"/>
</dbReference>
<reference evidence="8 9" key="1">
    <citation type="journal article" date="2021" name="Commun. Biol.">
        <title>The genome of Shorea leprosula (Dipterocarpaceae) highlights the ecological relevance of drought in aseasonal tropical rainforests.</title>
        <authorList>
            <person name="Ng K.K.S."/>
            <person name="Kobayashi M.J."/>
            <person name="Fawcett J.A."/>
            <person name="Hatakeyama M."/>
            <person name="Paape T."/>
            <person name="Ng C.H."/>
            <person name="Ang C.C."/>
            <person name="Tnah L.H."/>
            <person name="Lee C.T."/>
            <person name="Nishiyama T."/>
            <person name="Sese J."/>
            <person name="O'Brien M.J."/>
            <person name="Copetti D."/>
            <person name="Mohd Noor M.I."/>
            <person name="Ong R.C."/>
            <person name="Putra M."/>
            <person name="Sireger I.Z."/>
            <person name="Indrioko S."/>
            <person name="Kosugi Y."/>
            <person name="Izuno A."/>
            <person name="Isagi Y."/>
            <person name="Lee S.L."/>
            <person name="Shimizu K.K."/>
        </authorList>
    </citation>
    <scope>NUCLEOTIDE SEQUENCE [LARGE SCALE GENOMIC DNA]</scope>
    <source>
        <strain evidence="8">214</strain>
    </source>
</reference>
<dbReference type="PANTHER" id="PTHR30509:SF34">
    <property type="entry name" value="F3L24.34 PROTEIN"/>
    <property type="match status" value="1"/>
</dbReference>
<feature type="transmembrane region" description="Helical" evidence="6">
    <location>
        <begin position="150"/>
        <end position="168"/>
    </location>
</feature>
<evidence type="ECO:0000313" key="8">
    <source>
        <dbReference type="EMBL" id="GKV05802.1"/>
    </source>
</evidence>
<evidence type="ECO:0000256" key="2">
    <source>
        <dbReference type="ARBA" id="ARBA00022475"/>
    </source>
</evidence>
<feature type="transmembrane region" description="Helical" evidence="6">
    <location>
        <begin position="12"/>
        <end position="32"/>
    </location>
</feature>
<keyword evidence="4 6" id="KW-1133">Transmembrane helix</keyword>
<keyword evidence="9" id="KW-1185">Reference proteome</keyword>
<evidence type="ECO:0000256" key="1">
    <source>
        <dbReference type="ARBA" id="ARBA00004651"/>
    </source>
</evidence>
<feature type="transmembrane region" description="Helical" evidence="6">
    <location>
        <begin position="96"/>
        <end position="114"/>
    </location>
</feature>
<dbReference type="EMBL" id="BPVZ01000024">
    <property type="protein sequence ID" value="GKV05802.1"/>
    <property type="molecule type" value="Genomic_DNA"/>
</dbReference>
<proteinExistence type="predicted"/>
<evidence type="ECO:0000256" key="3">
    <source>
        <dbReference type="ARBA" id="ARBA00022692"/>
    </source>
</evidence>
<comment type="caution">
    <text evidence="8">The sequence shown here is derived from an EMBL/GenBank/DDBJ whole genome shotgun (WGS) entry which is preliminary data.</text>
</comment>
<comment type="subcellular location">
    <subcellularLocation>
        <location evidence="1">Cell membrane</location>
        <topology evidence="1">Multi-pass membrane protein</topology>
    </subcellularLocation>
</comment>
<evidence type="ECO:0000256" key="4">
    <source>
        <dbReference type="ARBA" id="ARBA00022989"/>
    </source>
</evidence>
<dbReference type="AlphaFoldDB" id="A0AAV5J4C3"/>
<feature type="transmembrane region" description="Helical" evidence="6">
    <location>
        <begin position="406"/>
        <end position="424"/>
    </location>
</feature>
<feature type="domain" description="Integral membrane bound transporter" evidence="7">
    <location>
        <begin position="416"/>
        <end position="544"/>
    </location>
</feature>
<organism evidence="8 9">
    <name type="scientific">Rubroshorea leprosula</name>
    <dbReference type="NCBI Taxonomy" id="152421"/>
    <lineage>
        <taxon>Eukaryota</taxon>
        <taxon>Viridiplantae</taxon>
        <taxon>Streptophyta</taxon>
        <taxon>Embryophyta</taxon>
        <taxon>Tracheophyta</taxon>
        <taxon>Spermatophyta</taxon>
        <taxon>Magnoliopsida</taxon>
        <taxon>eudicotyledons</taxon>
        <taxon>Gunneridae</taxon>
        <taxon>Pentapetalae</taxon>
        <taxon>rosids</taxon>
        <taxon>malvids</taxon>
        <taxon>Malvales</taxon>
        <taxon>Dipterocarpaceae</taxon>
        <taxon>Rubroshorea</taxon>
    </lineage>
</organism>
<dbReference type="PANTHER" id="PTHR30509">
    <property type="entry name" value="P-HYDROXYBENZOIC ACID EFFLUX PUMP SUBUNIT-RELATED"/>
    <property type="match status" value="1"/>
</dbReference>
<keyword evidence="2" id="KW-1003">Cell membrane</keyword>
<keyword evidence="5 6" id="KW-0472">Membrane</keyword>
<dbReference type="Proteomes" id="UP001054252">
    <property type="component" value="Unassembled WGS sequence"/>
</dbReference>
<name>A0AAV5J4C3_9ROSI</name>
<evidence type="ECO:0000313" key="9">
    <source>
        <dbReference type="Proteomes" id="UP001054252"/>
    </source>
</evidence>
<evidence type="ECO:0000256" key="5">
    <source>
        <dbReference type="ARBA" id="ARBA00023136"/>
    </source>
</evidence>
<accession>A0AAV5J4C3</accession>
<gene>
    <name evidence="8" type="ORF">SLEP1_g17768</name>
</gene>
<evidence type="ECO:0000256" key="6">
    <source>
        <dbReference type="SAM" id="Phobius"/>
    </source>
</evidence>
<protein>
    <recommendedName>
        <fullName evidence="7">Integral membrane bound transporter domain-containing protein</fullName>
    </recommendedName>
</protein>
<keyword evidence="3 6" id="KW-0812">Transmembrane</keyword>